<dbReference type="GO" id="GO:0004252">
    <property type="term" value="F:serine-type endopeptidase activity"/>
    <property type="evidence" value="ECO:0007669"/>
    <property type="project" value="InterPro"/>
</dbReference>
<comment type="catalytic activity">
    <reaction evidence="1 7">
        <text>Cleavage of hydrophobic, N-terminal signal or leader sequences from secreted and periplasmic proteins.</text>
        <dbReference type="EC" id="3.4.21.89"/>
    </reaction>
</comment>
<evidence type="ECO:0000313" key="11">
    <source>
        <dbReference type="Proteomes" id="UP000280296"/>
    </source>
</evidence>
<evidence type="ECO:0000256" key="8">
    <source>
        <dbReference type="SAM" id="MobiDB-lite"/>
    </source>
</evidence>
<dbReference type="Pfam" id="PF10502">
    <property type="entry name" value="Peptidase_S26"/>
    <property type="match status" value="2"/>
</dbReference>
<dbReference type="RefSeq" id="WP_158633335.1">
    <property type="nucleotide sequence ID" value="NZ_RYZH01000002.1"/>
</dbReference>
<organism evidence="10 11">
    <name type="scientific">Tautonia sociabilis</name>
    <dbReference type="NCBI Taxonomy" id="2080755"/>
    <lineage>
        <taxon>Bacteria</taxon>
        <taxon>Pseudomonadati</taxon>
        <taxon>Planctomycetota</taxon>
        <taxon>Planctomycetia</taxon>
        <taxon>Isosphaerales</taxon>
        <taxon>Isosphaeraceae</taxon>
        <taxon>Tautonia</taxon>
    </lineage>
</organism>
<comment type="subcellular location">
    <subcellularLocation>
        <location evidence="7">Membrane</location>
        <topology evidence="7">Single-pass type II membrane protein</topology>
    </subcellularLocation>
</comment>
<sequence>MRSLADSNARAVQGSPMTRTADRRKASPQASPSPATPRPTESHRETIESIVVAFILALVVRGFAAEAFVIPTGSMAPTLMGRHKEVSCPQCGVSYAVNAADEPRSGRAVAFGTCYNCRFRTVLDDEPSYNGDRILVMKFPYKLPFLPFASRPERWDVVVFHYPEAPEQNYIKRLVGLPGEELQINGGDLFSRPLDGDEPFRILRKPLRHLRAMLVPVYDDRQRPVSLADRPEWRRWAPLEEGDWSESEQRPGEFASGTADPSRVSWLRYRHLVPDADQWRAILKGQTLDREPSPSLIEDFSSYNTNQGGNEVGSPPIVEPHWVGDLAVEFVLEVEAGRGQVIVELIEAGVPHRCTIDLAEGQATLTRDGNVLGTPQGCGISGPGRYRIAFANIDDRLTLWVDGRTPFGEGVAYDVDREEPRPPTLADLSPVGVGAAGASVRLSDLVLRRDIYYTLQPNASDLEEFGTLRSWDEFRWLVDAMRDPARFSELARLDEPRTFAIRPGRYMMMGDNSPRSKDSRAWDQFEIEGIYYDDAGRRWEIGPWSDFDRAYYEVPEELIVGKAFFVYWPHGKPFGPDIRLSRDFRIPFRPYVERMTWIR</sequence>
<dbReference type="InterPro" id="IPR019533">
    <property type="entry name" value="Peptidase_S26"/>
</dbReference>
<dbReference type="OrthoDB" id="9802919at2"/>
<reference evidence="10 11" key="2">
    <citation type="submission" date="2019-01" db="EMBL/GenBank/DDBJ databases">
        <title>Tautonia sociabilis, a novel thermotolerant planctomycete of Isosphaeraceae family, isolated from a 4000 m deep subterranean habitat.</title>
        <authorList>
            <person name="Kovaleva O.L."/>
            <person name="Elcheninov A.G."/>
            <person name="Van Heerden E."/>
            <person name="Toshchakov S.V."/>
            <person name="Novikov A."/>
            <person name="Bonch-Osmolovskaya E.A."/>
            <person name="Kublanov I.V."/>
        </authorList>
    </citation>
    <scope>NUCLEOTIDE SEQUENCE [LARGE SCALE GENOMIC DNA]</scope>
    <source>
        <strain evidence="10 11">GM2012</strain>
    </source>
</reference>
<evidence type="ECO:0000256" key="2">
    <source>
        <dbReference type="ARBA" id="ARBA00009370"/>
    </source>
</evidence>
<dbReference type="PANTHER" id="PTHR43390">
    <property type="entry name" value="SIGNAL PEPTIDASE I"/>
    <property type="match status" value="1"/>
</dbReference>
<dbReference type="PRINTS" id="PR00727">
    <property type="entry name" value="LEADERPTASE"/>
</dbReference>
<dbReference type="AlphaFoldDB" id="A0A432MQ32"/>
<evidence type="ECO:0000259" key="9">
    <source>
        <dbReference type="Pfam" id="PF10502"/>
    </source>
</evidence>
<feature type="domain" description="Peptidase S26" evidence="9">
    <location>
        <begin position="498"/>
        <end position="568"/>
    </location>
</feature>
<keyword evidence="7" id="KW-0645">Protease</keyword>
<gene>
    <name evidence="10" type="primary">lepB</name>
    <name evidence="10" type="ORF">TsocGM_01870</name>
</gene>
<evidence type="ECO:0000256" key="5">
    <source>
        <dbReference type="ARBA" id="ARBA00022801"/>
    </source>
</evidence>
<dbReference type="SUPFAM" id="SSF51306">
    <property type="entry name" value="LexA/Signal peptidase"/>
    <property type="match status" value="2"/>
</dbReference>
<dbReference type="PROSITE" id="PS00761">
    <property type="entry name" value="SPASE_I_3"/>
    <property type="match status" value="1"/>
</dbReference>
<evidence type="ECO:0000256" key="1">
    <source>
        <dbReference type="ARBA" id="ARBA00000677"/>
    </source>
</evidence>
<evidence type="ECO:0000256" key="6">
    <source>
        <dbReference type="PIRSR" id="PIRSR600223-1"/>
    </source>
</evidence>
<dbReference type="CDD" id="cd06530">
    <property type="entry name" value="S26_SPase_I"/>
    <property type="match status" value="1"/>
</dbReference>
<feature type="region of interest" description="Disordered" evidence="8">
    <location>
        <begin position="1"/>
        <end position="43"/>
    </location>
</feature>
<evidence type="ECO:0000313" key="10">
    <source>
        <dbReference type="EMBL" id="RUL89542.1"/>
    </source>
</evidence>
<keyword evidence="7" id="KW-1133">Transmembrane helix</keyword>
<accession>A0A432MQ32</accession>
<comment type="caution">
    <text evidence="10">The sequence shown here is derived from an EMBL/GenBank/DDBJ whole genome shotgun (WGS) entry which is preliminary data.</text>
</comment>
<feature type="domain" description="Peptidase S26" evidence="9">
    <location>
        <begin position="129"/>
        <end position="189"/>
    </location>
</feature>
<dbReference type="EC" id="3.4.21.89" evidence="3 7"/>
<keyword evidence="7" id="KW-0812">Transmembrane</keyword>
<keyword evidence="11" id="KW-1185">Reference proteome</keyword>
<evidence type="ECO:0000256" key="3">
    <source>
        <dbReference type="ARBA" id="ARBA00013208"/>
    </source>
</evidence>
<dbReference type="Proteomes" id="UP000280296">
    <property type="component" value="Unassembled WGS sequence"/>
</dbReference>
<evidence type="ECO:0000256" key="4">
    <source>
        <dbReference type="ARBA" id="ARBA00019232"/>
    </source>
</evidence>
<dbReference type="GO" id="GO:0006465">
    <property type="term" value="P:signal peptide processing"/>
    <property type="evidence" value="ECO:0007669"/>
    <property type="project" value="InterPro"/>
</dbReference>
<feature type="region of interest" description="Disordered" evidence="8">
    <location>
        <begin position="241"/>
        <end position="260"/>
    </location>
</feature>
<dbReference type="PROSITE" id="PS00760">
    <property type="entry name" value="SPASE_I_2"/>
    <property type="match status" value="1"/>
</dbReference>
<dbReference type="GO" id="GO:0009003">
    <property type="term" value="F:signal peptidase activity"/>
    <property type="evidence" value="ECO:0007669"/>
    <property type="project" value="UniProtKB-EC"/>
</dbReference>
<keyword evidence="5 7" id="KW-0378">Hydrolase</keyword>
<name>A0A432MQ32_9BACT</name>
<dbReference type="InterPro" id="IPR019757">
    <property type="entry name" value="Pept_S26A_signal_pept_1_Lys-AS"/>
</dbReference>
<dbReference type="InterPro" id="IPR019758">
    <property type="entry name" value="Pept_S26A_signal_pept_1_CS"/>
</dbReference>
<dbReference type="EMBL" id="RYZH01000002">
    <property type="protein sequence ID" value="RUL89542.1"/>
    <property type="molecule type" value="Genomic_DNA"/>
</dbReference>
<comment type="similarity">
    <text evidence="2 7">Belongs to the peptidase S26 family.</text>
</comment>
<protein>
    <recommendedName>
        <fullName evidence="4 7">Signal peptidase I</fullName>
        <ecNumber evidence="3 7">3.4.21.89</ecNumber>
    </recommendedName>
</protein>
<evidence type="ECO:0000256" key="7">
    <source>
        <dbReference type="RuleBase" id="RU362042"/>
    </source>
</evidence>
<dbReference type="Gene3D" id="2.10.109.10">
    <property type="entry name" value="Umud Fragment, subunit A"/>
    <property type="match status" value="2"/>
</dbReference>
<dbReference type="GO" id="GO:0016020">
    <property type="term" value="C:membrane"/>
    <property type="evidence" value="ECO:0007669"/>
    <property type="project" value="UniProtKB-SubCell"/>
</dbReference>
<keyword evidence="7" id="KW-0472">Membrane</keyword>
<feature type="active site" evidence="6">
    <location>
        <position position="172"/>
    </location>
</feature>
<dbReference type="NCBIfam" id="TIGR02227">
    <property type="entry name" value="sigpep_I_bact"/>
    <property type="match status" value="1"/>
</dbReference>
<dbReference type="PANTHER" id="PTHR43390:SF1">
    <property type="entry name" value="CHLOROPLAST PROCESSING PEPTIDASE"/>
    <property type="match status" value="1"/>
</dbReference>
<proteinExistence type="inferred from homology"/>
<feature type="active site" evidence="6">
    <location>
        <position position="74"/>
    </location>
</feature>
<reference evidence="10 11" key="1">
    <citation type="submission" date="2018-12" db="EMBL/GenBank/DDBJ databases">
        <authorList>
            <person name="Toschakov S.V."/>
        </authorList>
    </citation>
    <scope>NUCLEOTIDE SEQUENCE [LARGE SCALE GENOMIC DNA]</scope>
    <source>
        <strain evidence="10 11">GM2012</strain>
    </source>
</reference>
<feature type="transmembrane region" description="Helical" evidence="7">
    <location>
        <begin position="50"/>
        <end position="70"/>
    </location>
</feature>
<dbReference type="InterPro" id="IPR036286">
    <property type="entry name" value="LexA/Signal_pep-like_sf"/>
</dbReference>
<dbReference type="InterPro" id="IPR000223">
    <property type="entry name" value="Pept_S26A_signal_pept_1"/>
</dbReference>